<evidence type="ECO:0000313" key="1">
    <source>
        <dbReference type="EMBL" id="CAB4140177.1"/>
    </source>
</evidence>
<accession>A0A6J5M474</accession>
<proteinExistence type="predicted"/>
<reference evidence="1" key="1">
    <citation type="submission" date="2020-04" db="EMBL/GenBank/DDBJ databases">
        <authorList>
            <person name="Chiriac C."/>
            <person name="Salcher M."/>
            <person name="Ghai R."/>
            <person name="Kavagutti S V."/>
        </authorList>
    </citation>
    <scope>NUCLEOTIDE SEQUENCE</scope>
</reference>
<name>A0A6J5M474_9CAUD</name>
<protein>
    <submittedName>
        <fullName evidence="1">Uncharacterized protein</fullName>
    </submittedName>
</protein>
<dbReference type="EMBL" id="LR796377">
    <property type="protein sequence ID" value="CAB4140177.1"/>
    <property type="molecule type" value="Genomic_DNA"/>
</dbReference>
<organism evidence="1">
    <name type="scientific">uncultured Caudovirales phage</name>
    <dbReference type="NCBI Taxonomy" id="2100421"/>
    <lineage>
        <taxon>Viruses</taxon>
        <taxon>Duplodnaviria</taxon>
        <taxon>Heunggongvirae</taxon>
        <taxon>Uroviricota</taxon>
        <taxon>Caudoviricetes</taxon>
        <taxon>Peduoviridae</taxon>
        <taxon>Maltschvirus</taxon>
        <taxon>Maltschvirus maltsch</taxon>
    </lineage>
</organism>
<gene>
    <name evidence="1" type="ORF">UFOVP404_34</name>
</gene>
<sequence length="46" mass="5130">MSYTVHEIADLNESIDKAILSLKAANNILEEMMATGRIYVEGDDDE</sequence>